<gene>
    <name evidence="1" type="ORF">GCM10009763_09460</name>
</gene>
<name>A0ABN2CVA5_9MICO</name>
<comment type="caution">
    <text evidence="1">The sequence shown here is derived from an EMBL/GenBank/DDBJ whole genome shotgun (WGS) entry which is preliminary data.</text>
</comment>
<dbReference type="EMBL" id="BAAANW010000007">
    <property type="protein sequence ID" value="GAA1563051.1"/>
    <property type="molecule type" value="Genomic_DNA"/>
</dbReference>
<evidence type="ECO:0000313" key="1">
    <source>
        <dbReference type="EMBL" id="GAA1563051.1"/>
    </source>
</evidence>
<protein>
    <submittedName>
        <fullName evidence="1">Uncharacterized protein</fullName>
    </submittedName>
</protein>
<accession>A0ABN2CVA5</accession>
<keyword evidence="2" id="KW-1185">Reference proteome</keyword>
<proteinExistence type="predicted"/>
<organism evidence="1 2">
    <name type="scientific">Dermacoccus profundi</name>
    <dbReference type="NCBI Taxonomy" id="322602"/>
    <lineage>
        <taxon>Bacteria</taxon>
        <taxon>Bacillati</taxon>
        <taxon>Actinomycetota</taxon>
        <taxon>Actinomycetes</taxon>
        <taxon>Micrococcales</taxon>
        <taxon>Dermacoccaceae</taxon>
        <taxon>Dermacoccus</taxon>
    </lineage>
</organism>
<sequence>MNRPPAPQPHGAHHEAPNVETLVRHAHDALATAHVPVSPAKVSRLCRQYVRTVAPHGIAFTGWFVQQVAAHGASREVLTADLYKRIQYRDDTGETAAHNVDKTRRQAVGV</sequence>
<dbReference type="Proteomes" id="UP001500350">
    <property type="component" value="Unassembled WGS sequence"/>
</dbReference>
<evidence type="ECO:0000313" key="2">
    <source>
        <dbReference type="Proteomes" id="UP001500350"/>
    </source>
</evidence>
<reference evidence="1 2" key="1">
    <citation type="journal article" date="2019" name="Int. J. Syst. Evol. Microbiol.">
        <title>The Global Catalogue of Microorganisms (GCM) 10K type strain sequencing project: providing services to taxonomists for standard genome sequencing and annotation.</title>
        <authorList>
            <consortium name="The Broad Institute Genomics Platform"/>
            <consortium name="The Broad Institute Genome Sequencing Center for Infectious Disease"/>
            <person name="Wu L."/>
            <person name="Ma J."/>
        </authorList>
    </citation>
    <scope>NUCLEOTIDE SEQUENCE [LARGE SCALE GENOMIC DNA]</scope>
    <source>
        <strain evidence="1 2">JCM 14589</strain>
    </source>
</reference>